<dbReference type="AlphaFoldDB" id="A0AAV7XXB3"/>
<feature type="region of interest" description="Disordered" evidence="7">
    <location>
        <begin position="534"/>
        <end position="573"/>
    </location>
</feature>
<gene>
    <name evidence="10" type="ORF">ONE63_005676</name>
</gene>
<dbReference type="CDD" id="cd03567">
    <property type="entry name" value="VHS_GGA_metazoan"/>
    <property type="match status" value="1"/>
</dbReference>
<organism evidence="10 11">
    <name type="scientific">Megalurothrips usitatus</name>
    <name type="common">bean blossom thrips</name>
    <dbReference type="NCBI Taxonomy" id="439358"/>
    <lineage>
        <taxon>Eukaryota</taxon>
        <taxon>Metazoa</taxon>
        <taxon>Ecdysozoa</taxon>
        <taxon>Arthropoda</taxon>
        <taxon>Hexapoda</taxon>
        <taxon>Insecta</taxon>
        <taxon>Pterygota</taxon>
        <taxon>Neoptera</taxon>
        <taxon>Paraneoptera</taxon>
        <taxon>Thysanoptera</taxon>
        <taxon>Terebrantia</taxon>
        <taxon>Thripoidea</taxon>
        <taxon>Thripidae</taxon>
        <taxon>Megalurothrips</taxon>
    </lineage>
</organism>
<evidence type="ECO:0000256" key="5">
    <source>
        <dbReference type="ARBA" id="ARBA00022843"/>
    </source>
</evidence>
<protein>
    <recommendedName>
        <fullName evidence="12">ADP-ribosylation factor-binding protein GGA1</fullName>
    </recommendedName>
</protein>
<evidence type="ECO:0008006" key="12">
    <source>
        <dbReference type="Google" id="ProtNLM"/>
    </source>
</evidence>
<feature type="region of interest" description="Disordered" evidence="7">
    <location>
        <begin position="451"/>
        <end position="482"/>
    </location>
</feature>
<dbReference type="Pfam" id="PF03127">
    <property type="entry name" value="GAT"/>
    <property type="match status" value="1"/>
</dbReference>
<feature type="compositionally biased region" description="Polar residues" evidence="7">
    <location>
        <begin position="154"/>
        <end position="167"/>
    </location>
</feature>
<evidence type="ECO:0000256" key="3">
    <source>
        <dbReference type="ARBA" id="ARBA00008099"/>
    </source>
</evidence>
<evidence type="ECO:0000256" key="7">
    <source>
        <dbReference type="SAM" id="MobiDB-lite"/>
    </source>
</evidence>
<dbReference type="Pfam" id="PF18308">
    <property type="entry name" value="GGA_N-GAT"/>
    <property type="match status" value="1"/>
</dbReference>
<comment type="subcellular location">
    <subcellularLocation>
        <location evidence="2">Early endosome</location>
    </subcellularLocation>
    <subcellularLocation>
        <location evidence="1">Golgi apparatus</location>
        <location evidence="1">trans-Golgi network membrane</location>
        <topology evidence="1">Peripheral membrane protein</topology>
    </subcellularLocation>
</comment>
<evidence type="ECO:0000256" key="6">
    <source>
        <dbReference type="ARBA" id="ARBA00022927"/>
    </source>
</evidence>
<dbReference type="Gene3D" id="1.20.5.170">
    <property type="match status" value="1"/>
</dbReference>
<evidence type="ECO:0000259" key="8">
    <source>
        <dbReference type="PROSITE" id="PS50179"/>
    </source>
</evidence>
<name>A0AAV7XXB3_9NEOP</name>
<evidence type="ECO:0000256" key="4">
    <source>
        <dbReference type="ARBA" id="ARBA00022448"/>
    </source>
</evidence>
<dbReference type="InterPro" id="IPR038425">
    <property type="entry name" value="GAT_sf"/>
</dbReference>
<dbReference type="InterPro" id="IPR027422">
    <property type="entry name" value="GGA1-3"/>
</dbReference>
<dbReference type="SUPFAM" id="SSF89009">
    <property type="entry name" value="GAT-like domain"/>
    <property type="match status" value="1"/>
</dbReference>
<dbReference type="Gene3D" id="1.20.58.160">
    <property type="match status" value="1"/>
</dbReference>
<dbReference type="GO" id="GO:0005802">
    <property type="term" value="C:trans-Golgi network"/>
    <property type="evidence" value="ECO:0007669"/>
    <property type="project" value="InterPro"/>
</dbReference>
<dbReference type="PANTHER" id="PTHR45905">
    <property type="entry name" value="GOLGI-LOCALIZED, GAMMA-ADAPTIN EAR CONTAINING, ARF BINDING PROTEIN"/>
    <property type="match status" value="1"/>
</dbReference>
<reference evidence="10" key="1">
    <citation type="submission" date="2022-12" db="EMBL/GenBank/DDBJ databases">
        <title>Chromosome-level genome assembly of the bean flower thrips Megalurothrips usitatus.</title>
        <authorList>
            <person name="Ma L."/>
            <person name="Liu Q."/>
            <person name="Li H."/>
            <person name="Cai W."/>
        </authorList>
    </citation>
    <scope>NUCLEOTIDE SEQUENCE</scope>
    <source>
        <strain evidence="10">Cailab_2022a</strain>
    </source>
</reference>
<dbReference type="PANTHER" id="PTHR45905:SF1">
    <property type="entry name" value="GOLGI-LOCALIZED, GAMMA-ADAPTIN EAR CONTAINING, ARF BINDING PROTEIN"/>
    <property type="match status" value="1"/>
</dbReference>
<dbReference type="GO" id="GO:0031267">
    <property type="term" value="F:small GTPase binding"/>
    <property type="evidence" value="ECO:0007669"/>
    <property type="project" value="InterPro"/>
</dbReference>
<evidence type="ECO:0000256" key="2">
    <source>
        <dbReference type="ARBA" id="ARBA00004412"/>
    </source>
</evidence>
<dbReference type="GO" id="GO:0006893">
    <property type="term" value="P:Golgi to plasma membrane transport"/>
    <property type="evidence" value="ECO:0007669"/>
    <property type="project" value="TreeGrafter"/>
</dbReference>
<dbReference type="GO" id="GO:0005769">
    <property type="term" value="C:early endosome"/>
    <property type="evidence" value="ECO:0007669"/>
    <property type="project" value="UniProtKB-SubCell"/>
</dbReference>
<feature type="compositionally biased region" description="Polar residues" evidence="7">
    <location>
        <begin position="453"/>
        <end position="463"/>
    </location>
</feature>
<feature type="region of interest" description="Disordered" evidence="7">
    <location>
        <begin position="145"/>
        <end position="170"/>
    </location>
</feature>
<keyword evidence="5" id="KW-0832">Ubl conjugation</keyword>
<dbReference type="Proteomes" id="UP001075354">
    <property type="component" value="Chromosome 2"/>
</dbReference>
<dbReference type="PROSITE" id="PS50179">
    <property type="entry name" value="VHS"/>
    <property type="match status" value="1"/>
</dbReference>
<dbReference type="InterPro" id="IPR041198">
    <property type="entry name" value="GGA_N-GAT"/>
</dbReference>
<dbReference type="InterPro" id="IPR002014">
    <property type="entry name" value="VHS_dom"/>
</dbReference>
<dbReference type="EMBL" id="JAPTSV010000002">
    <property type="protein sequence ID" value="KAJ1530830.1"/>
    <property type="molecule type" value="Genomic_DNA"/>
</dbReference>
<dbReference type="Gene3D" id="1.25.40.90">
    <property type="match status" value="1"/>
</dbReference>
<feature type="domain" description="GAT" evidence="9">
    <location>
        <begin position="171"/>
        <end position="295"/>
    </location>
</feature>
<dbReference type="GO" id="GO:0034394">
    <property type="term" value="P:protein localization to cell surface"/>
    <property type="evidence" value="ECO:0007669"/>
    <property type="project" value="TreeGrafter"/>
</dbReference>
<evidence type="ECO:0000313" key="10">
    <source>
        <dbReference type="EMBL" id="KAJ1530830.1"/>
    </source>
</evidence>
<dbReference type="SUPFAM" id="SSF48464">
    <property type="entry name" value="ENTH/VHS domain"/>
    <property type="match status" value="1"/>
</dbReference>
<proteinExistence type="inferred from homology"/>
<dbReference type="GO" id="GO:0043130">
    <property type="term" value="F:ubiquitin binding"/>
    <property type="evidence" value="ECO:0007669"/>
    <property type="project" value="InterPro"/>
</dbReference>
<dbReference type="GO" id="GO:0035091">
    <property type="term" value="F:phosphatidylinositol binding"/>
    <property type="evidence" value="ECO:0007669"/>
    <property type="project" value="InterPro"/>
</dbReference>
<keyword evidence="11" id="KW-1185">Reference proteome</keyword>
<keyword evidence="6" id="KW-0653">Protein transport</keyword>
<evidence type="ECO:0000313" key="11">
    <source>
        <dbReference type="Proteomes" id="UP001075354"/>
    </source>
</evidence>
<dbReference type="SMART" id="SM00288">
    <property type="entry name" value="VHS"/>
    <property type="match status" value="1"/>
</dbReference>
<evidence type="ECO:0000259" key="9">
    <source>
        <dbReference type="PROSITE" id="PS50909"/>
    </source>
</evidence>
<dbReference type="Pfam" id="PF00790">
    <property type="entry name" value="VHS"/>
    <property type="match status" value="1"/>
</dbReference>
<dbReference type="InterPro" id="IPR008942">
    <property type="entry name" value="ENTH_VHS"/>
</dbReference>
<evidence type="ECO:0000256" key="1">
    <source>
        <dbReference type="ARBA" id="ARBA00004150"/>
    </source>
</evidence>
<comment type="similarity">
    <text evidence="3">Belongs to the GGA protein family.</text>
</comment>
<accession>A0AAV7XXB3</accession>
<sequence length="610" mass="65907">MDIVATSLEALIQRATSPSNPGTDTAAIDAFCGMVNKEPNSAHIATKLITTRIQSPQEWEALQSLNVLEACMKRCGSSFHTEIGKFRFLNEMIKLVSPKYLGSQTPKPVRDRVLQLMYSWTVDYPRETKIKEAYQMLRKQGVVTDDPPVDGGACSSTQSGPVSNKSSVFEDEKKQRLLQKLLQSKNPEDLQAANRLIKTMVKEDERRTEMICRRATELEAAHNNARLLSEMLDCYRPASSSKEDLDLIKELHQSCERFSMQISRDLKPEESLFGDVMETMDELKQVFARYEYVIVESRPAQQPQTTVKAPTGGTSLLDLSTPSGDGLVTTATEQLAGLGLSIAPPTNSSGLGGLGLGDLLELSTEDSRKPTLAPSASALLQPVSLNPAAGWNVTALVNNGSVKSVEDKPGAVKAFEELDALGETLLKQSLPSNVRAGPQFNKPPVKVPMNLLGRSSSTTSDNGSLVGGEASSAPLGGPTDNSQTSSFDLDFLIGNHSANATVQKERNSCLLSADELLNGDEAMVDLSDDRVSLASKPLPTQDKSTTVAPQERSPITDDAPKGQAVVSTDRDGVSANQLTDLKPVEVPKVTEVKPLNEISISLESIKPGEW</sequence>
<dbReference type="PROSITE" id="PS50909">
    <property type="entry name" value="GAT"/>
    <property type="match status" value="1"/>
</dbReference>
<dbReference type="GO" id="GO:0006886">
    <property type="term" value="P:intracellular protein transport"/>
    <property type="evidence" value="ECO:0007669"/>
    <property type="project" value="InterPro"/>
</dbReference>
<keyword evidence="4" id="KW-0813">Transport</keyword>
<feature type="domain" description="VHS" evidence="8">
    <location>
        <begin position="15"/>
        <end position="145"/>
    </location>
</feature>
<dbReference type="InterPro" id="IPR004152">
    <property type="entry name" value="GAT_dom"/>
</dbReference>
<comment type="caution">
    <text evidence="10">The sequence shown here is derived from an EMBL/GenBank/DDBJ whole genome shotgun (WGS) entry which is preliminary data.</text>
</comment>